<evidence type="ECO:0000313" key="6">
    <source>
        <dbReference type="EMBL" id="CAF3743351.1"/>
    </source>
</evidence>
<dbReference type="EMBL" id="CAJNOW010011735">
    <property type="protein sequence ID" value="CAF1601463.1"/>
    <property type="molecule type" value="Genomic_DNA"/>
</dbReference>
<dbReference type="Proteomes" id="UP000663855">
    <property type="component" value="Unassembled WGS sequence"/>
</dbReference>
<dbReference type="EMBL" id="CAJNRE010009148">
    <property type="protein sequence ID" value="CAF2079951.1"/>
    <property type="molecule type" value="Genomic_DNA"/>
</dbReference>
<dbReference type="Proteomes" id="UP000681720">
    <property type="component" value="Unassembled WGS sequence"/>
</dbReference>
<dbReference type="Proteomes" id="UP000663824">
    <property type="component" value="Unassembled WGS sequence"/>
</dbReference>
<evidence type="ECO:0000313" key="10">
    <source>
        <dbReference type="Proteomes" id="UP000663855"/>
    </source>
</evidence>
<dbReference type="EMBL" id="CAJOBJ010003045">
    <property type="protein sequence ID" value="CAF3951042.1"/>
    <property type="molecule type" value="Genomic_DNA"/>
</dbReference>
<feature type="region of interest" description="Disordered" evidence="1">
    <location>
        <begin position="26"/>
        <end position="63"/>
    </location>
</feature>
<reference evidence="2" key="1">
    <citation type="submission" date="2021-02" db="EMBL/GenBank/DDBJ databases">
        <authorList>
            <person name="Nowell W R."/>
        </authorList>
    </citation>
    <scope>NUCLEOTIDE SEQUENCE</scope>
</reference>
<keyword evidence="11" id="KW-1185">Reference proteome</keyword>
<sequence length="147" mass="16943">MSSNKNTKWLSSVSLTKLASRITRTLSISSKTRQPPSKKTNKVAPQSQTIPTNSFFTPKSVSTIRRHSPRLISQILRMDNSRQTKHNGEANNANSFRKKKFEGDFYEEKRQLAQYNLSLFNVSAENLHDEPEEHNEIINNKIDMTMF</sequence>
<evidence type="ECO:0000313" key="9">
    <source>
        <dbReference type="EMBL" id="CAF3951042.1"/>
    </source>
</evidence>
<dbReference type="EMBL" id="CAJNOV010009451">
    <property type="protein sequence ID" value="CAF1366908.1"/>
    <property type="molecule type" value="Genomic_DNA"/>
</dbReference>
<dbReference type="EMBL" id="CAJOBG010000040">
    <property type="protein sequence ID" value="CAF3743351.1"/>
    <property type="molecule type" value="Genomic_DNA"/>
</dbReference>
<dbReference type="Proteomes" id="UP000663834">
    <property type="component" value="Unassembled WGS sequence"/>
</dbReference>
<comment type="caution">
    <text evidence="2">The sequence shown here is derived from an EMBL/GenBank/DDBJ whole genome shotgun (WGS) entry which is preliminary data.</text>
</comment>
<dbReference type="EMBL" id="CAJNRF010000613">
    <property type="protein sequence ID" value="CAF1970083.1"/>
    <property type="molecule type" value="Genomic_DNA"/>
</dbReference>
<dbReference type="AlphaFoldDB" id="A0A815IK05"/>
<dbReference type="Proteomes" id="UP000676336">
    <property type="component" value="Unassembled WGS sequence"/>
</dbReference>
<proteinExistence type="predicted"/>
<organism evidence="2 10">
    <name type="scientific">Rotaria magnacalcarata</name>
    <dbReference type="NCBI Taxonomy" id="392030"/>
    <lineage>
        <taxon>Eukaryota</taxon>
        <taxon>Metazoa</taxon>
        <taxon>Spiralia</taxon>
        <taxon>Gnathifera</taxon>
        <taxon>Rotifera</taxon>
        <taxon>Eurotatoria</taxon>
        <taxon>Bdelloidea</taxon>
        <taxon>Philodinida</taxon>
        <taxon>Philodinidae</taxon>
        <taxon>Rotaria</taxon>
    </lineage>
</organism>
<dbReference type="Proteomes" id="UP000681967">
    <property type="component" value="Unassembled WGS sequence"/>
</dbReference>
<evidence type="ECO:0000313" key="5">
    <source>
        <dbReference type="EMBL" id="CAF2079951.1"/>
    </source>
</evidence>
<dbReference type="Proteomes" id="UP000663866">
    <property type="component" value="Unassembled WGS sequence"/>
</dbReference>
<dbReference type="EMBL" id="CAJOBH010002430">
    <property type="protein sequence ID" value="CAF3906263.1"/>
    <property type="molecule type" value="Genomic_DNA"/>
</dbReference>
<accession>A0A815IK05</accession>
<dbReference type="Proteomes" id="UP000663856">
    <property type="component" value="Unassembled WGS sequence"/>
</dbReference>
<evidence type="ECO:0000313" key="11">
    <source>
        <dbReference type="Proteomes" id="UP000663866"/>
    </source>
</evidence>
<protein>
    <submittedName>
        <fullName evidence="2">Uncharacterized protein</fullName>
    </submittedName>
</protein>
<gene>
    <name evidence="8" type="ORF">BYL167_LOCUS8737</name>
    <name evidence="2" type="ORF">CJN711_LOCUS20231</name>
    <name evidence="9" type="ORF">GIL414_LOCUS9098</name>
    <name evidence="3" type="ORF">KQP761_LOCUS22332</name>
    <name evidence="5" type="ORF">MBJ925_LOCUS18338</name>
    <name evidence="6" type="ORF">OVN521_LOCUS698</name>
    <name evidence="7" type="ORF">SMN809_LOCUS4946</name>
    <name evidence="4" type="ORF">WKI299_LOCUS3272</name>
</gene>
<evidence type="ECO:0000313" key="4">
    <source>
        <dbReference type="EMBL" id="CAF1970083.1"/>
    </source>
</evidence>
<dbReference type="EMBL" id="CAJOBI010001197">
    <property type="protein sequence ID" value="CAF3868440.1"/>
    <property type="molecule type" value="Genomic_DNA"/>
</dbReference>
<name>A0A815IK05_9BILA</name>
<evidence type="ECO:0000256" key="1">
    <source>
        <dbReference type="SAM" id="MobiDB-lite"/>
    </source>
</evidence>
<evidence type="ECO:0000313" key="3">
    <source>
        <dbReference type="EMBL" id="CAF1601463.1"/>
    </source>
</evidence>
<dbReference type="OrthoDB" id="10039345at2759"/>
<evidence type="ECO:0000313" key="2">
    <source>
        <dbReference type="EMBL" id="CAF1366908.1"/>
    </source>
</evidence>
<evidence type="ECO:0000313" key="8">
    <source>
        <dbReference type="EMBL" id="CAF3906263.1"/>
    </source>
</evidence>
<evidence type="ECO:0000313" key="7">
    <source>
        <dbReference type="EMBL" id="CAF3868440.1"/>
    </source>
</evidence>